<organism evidence="1 2">
    <name type="scientific">Trametes sanguinea</name>
    <dbReference type="NCBI Taxonomy" id="158606"/>
    <lineage>
        <taxon>Eukaryota</taxon>
        <taxon>Fungi</taxon>
        <taxon>Dikarya</taxon>
        <taxon>Basidiomycota</taxon>
        <taxon>Agaricomycotina</taxon>
        <taxon>Agaricomycetes</taxon>
        <taxon>Polyporales</taxon>
        <taxon>Polyporaceae</taxon>
        <taxon>Trametes</taxon>
    </lineage>
</organism>
<proteinExistence type="predicted"/>
<sequence length="77" mass="8748">MATEHIFEYSKSSRATCRGPPPCRGSTIELGMLRYGQVQNGRYGETVEWRHWGCVTRDILEKLATVKLESVPGFMDL</sequence>
<name>A0ACC1PEJ7_9APHY</name>
<gene>
    <name evidence="1" type="ORF">NUW54_g8644</name>
</gene>
<keyword evidence="2" id="KW-1185">Reference proteome</keyword>
<evidence type="ECO:0000313" key="1">
    <source>
        <dbReference type="EMBL" id="KAJ2989889.1"/>
    </source>
</evidence>
<protein>
    <submittedName>
        <fullName evidence="1">Uncharacterized protein</fullName>
    </submittedName>
</protein>
<comment type="caution">
    <text evidence="1">The sequence shown here is derived from an EMBL/GenBank/DDBJ whole genome shotgun (WGS) entry which is preliminary data.</text>
</comment>
<accession>A0ACC1PEJ7</accession>
<reference evidence="1" key="1">
    <citation type="submission" date="2022-08" db="EMBL/GenBank/DDBJ databases">
        <title>Genome Sequence of Pycnoporus sanguineus.</title>
        <authorList>
            <person name="Buettner E."/>
        </authorList>
    </citation>
    <scope>NUCLEOTIDE SEQUENCE</scope>
    <source>
        <strain evidence="1">CG-C14</strain>
    </source>
</reference>
<evidence type="ECO:0000313" key="2">
    <source>
        <dbReference type="Proteomes" id="UP001144978"/>
    </source>
</evidence>
<dbReference type="EMBL" id="JANSHE010002718">
    <property type="protein sequence ID" value="KAJ2989889.1"/>
    <property type="molecule type" value="Genomic_DNA"/>
</dbReference>
<dbReference type="Proteomes" id="UP001144978">
    <property type="component" value="Unassembled WGS sequence"/>
</dbReference>